<keyword evidence="3" id="KW-0540">Nuclease</keyword>
<dbReference type="NCBIfam" id="NF009154">
    <property type="entry name" value="PRK12497.3-3"/>
    <property type="match status" value="1"/>
</dbReference>
<dbReference type="Gene3D" id="3.40.1350.10">
    <property type="match status" value="1"/>
</dbReference>
<dbReference type="GO" id="GO:0003676">
    <property type="term" value="F:nucleic acid binding"/>
    <property type="evidence" value="ECO:0007669"/>
    <property type="project" value="InterPro"/>
</dbReference>
<protein>
    <recommendedName>
        <fullName evidence="2">UPF0102 protein F4561_004366</fullName>
    </recommendedName>
</protein>
<dbReference type="InterPro" id="IPR011856">
    <property type="entry name" value="tRNA_endonuc-like_dom_sf"/>
</dbReference>
<proteinExistence type="inferred from homology"/>
<dbReference type="EMBL" id="JACHJT010000001">
    <property type="protein sequence ID" value="MBB4933546.1"/>
    <property type="molecule type" value="Genomic_DNA"/>
</dbReference>
<dbReference type="PANTHER" id="PTHR34039">
    <property type="entry name" value="UPF0102 PROTEIN YRAN"/>
    <property type="match status" value="1"/>
</dbReference>
<keyword evidence="3" id="KW-0255">Endonuclease</keyword>
<keyword evidence="3" id="KW-0378">Hydrolase</keyword>
<dbReference type="RefSeq" id="WP_184581137.1">
    <property type="nucleotide sequence ID" value="NZ_JACHJT010000001.1"/>
</dbReference>
<dbReference type="InterPro" id="IPR011335">
    <property type="entry name" value="Restrct_endonuc-II-like"/>
</dbReference>
<evidence type="ECO:0000256" key="1">
    <source>
        <dbReference type="ARBA" id="ARBA00006738"/>
    </source>
</evidence>
<dbReference type="PANTHER" id="PTHR34039:SF1">
    <property type="entry name" value="UPF0102 PROTEIN YRAN"/>
    <property type="match status" value="1"/>
</dbReference>
<comment type="caution">
    <text evidence="3">The sequence shown here is derived from an EMBL/GenBank/DDBJ whole genome shotgun (WGS) entry which is preliminary data.</text>
</comment>
<evidence type="ECO:0000256" key="2">
    <source>
        <dbReference type="HAMAP-Rule" id="MF_00048"/>
    </source>
</evidence>
<evidence type="ECO:0000313" key="3">
    <source>
        <dbReference type="EMBL" id="MBB4933546.1"/>
    </source>
</evidence>
<dbReference type="Proteomes" id="UP000523007">
    <property type="component" value="Unassembled WGS sequence"/>
</dbReference>
<gene>
    <name evidence="3" type="ORF">F4561_004366</name>
</gene>
<keyword evidence="4" id="KW-1185">Reference proteome</keyword>
<reference evidence="3 4" key="1">
    <citation type="submission" date="2020-08" db="EMBL/GenBank/DDBJ databases">
        <title>Sequencing the genomes of 1000 actinobacteria strains.</title>
        <authorList>
            <person name="Klenk H.-P."/>
        </authorList>
    </citation>
    <scope>NUCLEOTIDE SEQUENCE [LARGE SCALE GENOMIC DNA]</scope>
    <source>
        <strain evidence="3 4">DSM 102030</strain>
    </source>
</reference>
<dbReference type="SUPFAM" id="SSF52980">
    <property type="entry name" value="Restriction endonuclease-like"/>
    <property type="match status" value="1"/>
</dbReference>
<dbReference type="Pfam" id="PF02021">
    <property type="entry name" value="UPF0102"/>
    <property type="match status" value="1"/>
</dbReference>
<sequence length="127" mass="13671">MVTSVPGWAGSRNALGRHGEDLAAAYLERRAGMCVLARNWRCAAGELDIVARAGGTLVVAEVKTRASLRFGSPFEAVTPRKRQRLRRLARLWARENGVGGARPRVDAVAVLAPPHGPCLVKHQRGVA</sequence>
<dbReference type="AlphaFoldDB" id="A0A7W7RKC9"/>
<accession>A0A7W7RKC9</accession>
<dbReference type="InterPro" id="IPR003509">
    <property type="entry name" value="UPF0102_YraN-like"/>
</dbReference>
<organism evidence="3 4">
    <name type="scientific">Lipingzhangella halophila</name>
    <dbReference type="NCBI Taxonomy" id="1783352"/>
    <lineage>
        <taxon>Bacteria</taxon>
        <taxon>Bacillati</taxon>
        <taxon>Actinomycetota</taxon>
        <taxon>Actinomycetes</taxon>
        <taxon>Streptosporangiales</taxon>
        <taxon>Nocardiopsidaceae</taxon>
        <taxon>Lipingzhangella</taxon>
    </lineage>
</organism>
<dbReference type="GO" id="GO:0004519">
    <property type="term" value="F:endonuclease activity"/>
    <property type="evidence" value="ECO:0007669"/>
    <property type="project" value="UniProtKB-KW"/>
</dbReference>
<name>A0A7W7RKC9_9ACTN</name>
<comment type="similarity">
    <text evidence="1 2">Belongs to the UPF0102 family.</text>
</comment>
<dbReference type="HAMAP" id="MF_00048">
    <property type="entry name" value="UPF0102"/>
    <property type="match status" value="1"/>
</dbReference>
<dbReference type="CDD" id="cd20736">
    <property type="entry name" value="PoNe_Nuclease"/>
    <property type="match status" value="1"/>
</dbReference>
<evidence type="ECO:0000313" key="4">
    <source>
        <dbReference type="Proteomes" id="UP000523007"/>
    </source>
</evidence>